<evidence type="ECO:0000256" key="7">
    <source>
        <dbReference type="ARBA" id="ARBA00048062"/>
    </source>
</evidence>
<feature type="domain" description="Thioesterase" evidence="8">
    <location>
        <begin position="56"/>
        <end position="127"/>
    </location>
</feature>
<comment type="caution">
    <text evidence="9">The sequence shown here is derived from an EMBL/GenBank/DDBJ whole genome shotgun (WGS) entry which is preliminary data.</text>
</comment>
<dbReference type="SUPFAM" id="SSF54637">
    <property type="entry name" value="Thioesterase/thiol ester dehydrase-isomerase"/>
    <property type="match status" value="1"/>
</dbReference>
<evidence type="ECO:0000256" key="6">
    <source>
        <dbReference type="ARBA" id="ARBA00040062"/>
    </source>
</evidence>
<organism evidence="9 10">
    <name type="scientific">Rhodopseudomonas palustris</name>
    <dbReference type="NCBI Taxonomy" id="1076"/>
    <lineage>
        <taxon>Bacteria</taxon>
        <taxon>Pseudomonadati</taxon>
        <taxon>Pseudomonadota</taxon>
        <taxon>Alphaproteobacteria</taxon>
        <taxon>Hyphomicrobiales</taxon>
        <taxon>Nitrobacteraceae</taxon>
        <taxon>Rhodopseudomonas</taxon>
    </lineage>
</organism>
<dbReference type="EMBL" id="QKQS01000023">
    <property type="protein sequence ID" value="PZA11270.1"/>
    <property type="molecule type" value="Genomic_DNA"/>
</dbReference>
<evidence type="ECO:0000259" key="8">
    <source>
        <dbReference type="Pfam" id="PF03061"/>
    </source>
</evidence>
<dbReference type="RefSeq" id="WP_110787356.1">
    <property type="nucleotide sequence ID" value="NZ_QKQS01000023.1"/>
</dbReference>
<sequence length="156" mass="16653">MKGKIGAAVDPALERRIRDSFGRQGLMRHLGAAIHEVRRGLVTIRMPFRPELSQQHGYFHAGGTSAIADSAGGYAAYTMFPEDSSVLTVEFKINLLNPARGDALEAVGKVVKSGKTLTICQLEVFADAAEGRSLVAIGQATLICMAGRPDTPESAR</sequence>
<dbReference type="CDD" id="cd03443">
    <property type="entry name" value="PaaI_thioesterase"/>
    <property type="match status" value="1"/>
</dbReference>
<name>A0A323UI91_RHOPL</name>
<evidence type="ECO:0000313" key="9">
    <source>
        <dbReference type="EMBL" id="PZA11270.1"/>
    </source>
</evidence>
<evidence type="ECO:0000313" key="10">
    <source>
        <dbReference type="Proteomes" id="UP000248134"/>
    </source>
</evidence>
<dbReference type="OrthoDB" id="9806185at2"/>
<comment type="catalytic activity">
    <reaction evidence="7">
        <text>a medium-chain fatty acyl-CoA + H2O = a medium-chain fatty acid + CoA + H(+)</text>
        <dbReference type="Rhea" id="RHEA:68184"/>
        <dbReference type="ChEBI" id="CHEBI:15377"/>
        <dbReference type="ChEBI" id="CHEBI:15378"/>
        <dbReference type="ChEBI" id="CHEBI:57287"/>
        <dbReference type="ChEBI" id="CHEBI:59558"/>
        <dbReference type="ChEBI" id="CHEBI:90546"/>
    </reaction>
</comment>
<comment type="catalytic activity">
    <reaction evidence="2">
        <text>a fatty acyl-CoA + H2O = a fatty acid + CoA + H(+)</text>
        <dbReference type="Rhea" id="RHEA:16781"/>
        <dbReference type="ChEBI" id="CHEBI:15377"/>
        <dbReference type="ChEBI" id="CHEBI:15378"/>
        <dbReference type="ChEBI" id="CHEBI:28868"/>
        <dbReference type="ChEBI" id="CHEBI:57287"/>
        <dbReference type="ChEBI" id="CHEBI:77636"/>
        <dbReference type="EC" id="3.1.2.20"/>
    </reaction>
</comment>
<dbReference type="InterPro" id="IPR006683">
    <property type="entry name" value="Thioestr_dom"/>
</dbReference>
<dbReference type="InterPro" id="IPR029069">
    <property type="entry name" value="HotDog_dom_sf"/>
</dbReference>
<dbReference type="PANTHER" id="PTHR43240:SF20">
    <property type="entry name" value="MEDIUM_LONG-CHAIN ACYL-COA THIOESTERASE YIGI"/>
    <property type="match status" value="1"/>
</dbReference>
<dbReference type="Proteomes" id="UP000248134">
    <property type="component" value="Unassembled WGS sequence"/>
</dbReference>
<comment type="similarity">
    <text evidence="4">Belongs to the YigI thioesterase family.</text>
</comment>
<evidence type="ECO:0000256" key="4">
    <source>
        <dbReference type="ARBA" id="ARBA00038381"/>
    </source>
</evidence>
<reference evidence="9 10" key="1">
    <citation type="submission" date="2018-06" db="EMBL/GenBank/DDBJ databases">
        <title>Draft Whole-Genome Sequence of the purple photosynthetic bacterium Rhodospeudomonas palustris XCP.</title>
        <authorList>
            <person name="Rayyan A."/>
            <person name="Meyer T.E."/>
            <person name="Kyndt J.A."/>
        </authorList>
    </citation>
    <scope>NUCLEOTIDE SEQUENCE [LARGE SCALE GENOMIC DNA]</scope>
    <source>
        <strain evidence="9 10">XCP</strain>
    </source>
</reference>
<evidence type="ECO:0000256" key="5">
    <source>
        <dbReference type="ARBA" id="ARBA00038894"/>
    </source>
</evidence>
<dbReference type="EC" id="3.1.2.20" evidence="5"/>
<dbReference type="AlphaFoldDB" id="A0A323UI91"/>
<dbReference type="Gene3D" id="3.10.129.10">
    <property type="entry name" value="Hotdog Thioesterase"/>
    <property type="match status" value="1"/>
</dbReference>
<accession>A0A323UI91</accession>
<dbReference type="NCBIfam" id="TIGR00369">
    <property type="entry name" value="unchar_dom_1"/>
    <property type="match status" value="1"/>
</dbReference>
<evidence type="ECO:0000256" key="3">
    <source>
        <dbReference type="ARBA" id="ARBA00036002"/>
    </source>
</evidence>
<dbReference type="GO" id="GO:0047617">
    <property type="term" value="F:fatty acyl-CoA hydrolase activity"/>
    <property type="evidence" value="ECO:0007669"/>
    <property type="project" value="UniProtKB-EC"/>
</dbReference>
<protein>
    <recommendedName>
        <fullName evidence="6">Medium/long-chain acyl-CoA thioesterase YigI</fullName>
        <ecNumber evidence="5">3.1.2.20</ecNumber>
    </recommendedName>
</protein>
<keyword evidence="1" id="KW-0378">Hydrolase</keyword>
<dbReference type="InterPro" id="IPR003736">
    <property type="entry name" value="PAAI_dom"/>
</dbReference>
<evidence type="ECO:0000256" key="1">
    <source>
        <dbReference type="ARBA" id="ARBA00022801"/>
    </source>
</evidence>
<evidence type="ECO:0000256" key="2">
    <source>
        <dbReference type="ARBA" id="ARBA00035880"/>
    </source>
</evidence>
<dbReference type="PANTHER" id="PTHR43240">
    <property type="entry name" value="1,4-DIHYDROXY-2-NAPHTHOYL-COA THIOESTERASE 1"/>
    <property type="match status" value="1"/>
</dbReference>
<comment type="catalytic activity">
    <reaction evidence="3">
        <text>a long-chain fatty acyl-CoA + H2O = a long-chain fatty acid + CoA + H(+)</text>
        <dbReference type="Rhea" id="RHEA:67680"/>
        <dbReference type="ChEBI" id="CHEBI:15377"/>
        <dbReference type="ChEBI" id="CHEBI:15378"/>
        <dbReference type="ChEBI" id="CHEBI:57287"/>
        <dbReference type="ChEBI" id="CHEBI:57560"/>
        <dbReference type="ChEBI" id="CHEBI:83139"/>
    </reaction>
</comment>
<dbReference type="Pfam" id="PF03061">
    <property type="entry name" value="4HBT"/>
    <property type="match status" value="1"/>
</dbReference>
<proteinExistence type="inferred from homology"/>
<gene>
    <name evidence="9" type="ORF">DNX69_18410</name>
</gene>